<reference evidence="2 3" key="1">
    <citation type="submission" date="2018-03" db="EMBL/GenBank/DDBJ databases">
        <title>Genomic Encyclopedia of Archaeal and Bacterial Type Strains, Phase II (KMG-II): from individual species to whole genera.</title>
        <authorList>
            <person name="Goeker M."/>
        </authorList>
    </citation>
    <scope>NUCLEOTIDE SEQUENCE [LARGE SCALE GENOMIC DNA]</scope>
    <source>
        <strain evidence="2 3">DSM 44946</strain>
    </source>
</reference>
<name>A0A2T0L9V2_9BACL</name>
<dbReference type="Proteomes" id="UP000237797">
    <property type="component" value="Unassembled WGS sequence"/>
</dbReference>
<accession>A0A2T0L9V2</accession>
<gene>
    <name evidence="2" type="ORF">CLV97_1554</name>
</gene>
<keyword evidence="3" id="KW-1185">Reference proteome</keyword>
<dbReference type="EMBL" id="PVNE01000055">
    <property type="protein sequence ID" value="PRX38507.1"/>
    <property type="molecule type" value="Genomic_DNA"/>
</dbReference>
<dbReference type="AlphaFoldDB" id="A0A2T0L9V2"/>
<organism evidence="2 3">
    <name type="scientific">Planifilum fimeticola</name>
    <dbReference type="NCBI Taxonomy" id="201975"/>
    <lineage>
        <taxon>Bacteria</taxon>
        <taxon>Bacillati</taxon>
        <taxon>Bacillota</taxon>
        <taxon>Bacilli</taxon>
        <taxon>Bacillales</taxon>
        <taxon>Thermoactinomycetaceae</taxon>
        <taxon>Planifilum</taxon>
    </lineage>
</organism>
<keyword evidence="1" id="KW-0472">Membrane</keyword>
<protein>
    <submittedName>
        <fullName evidence="2">Uncharacterized protein</fullName>
    </submittedName>
</protein>
<evidence type="ECO:0000313" key="2">
    <source>
        <dbReference type="EMBL" id="PRX38507.1"/>
    </source>
</evidence>
<comment type="caution">
    <text evidence="2">The sequence shown here is derived from an EMBL/GenBank/DDBJ whole genome shotgun (WGS) entry which is preliminary data.</text>
</comment>
<feature type="transmembrane region" description="Helical" evidence="1">
    <location>
        <begin position="29"/>
        <end position="47"/>
    </location>
</feature>
<evidence type="ECO:0000256" key="1">
    <source>
        <dbReference type="SAM" id="Phobius"/>
    </source>
</evidence>
<sequence length="78" mass="9412">MEIKGKKYTSILIRMVYNVFRLFGTYSPLYEPFFCIISFLHAFYRYCRPSHFQYLSGNINEIKDKISCDQHPNDYPKN</sequence>
<keyword evidence="1" id="KW-1133">Transmembrane helix</keyword>
<evidence type="ECO:0000313" key="3">
    <source>
        <dbReference type="Proteomes" id="UP000237797"/>
    </source>
</evidence>
<keyword evidence="1" id="KW-0812">Transmembrane</keyword>
<proteinExistence type="predicted"/>